<evidence type="ECO:0000313" key="1">
    <source>
        <dbReference type="EMBL" id="RCI05941.1"/>
    </source>
</evidence>
<dbReference type="Proteomes" id="UP000253551">
    <property type="component" value="Unassembled WGS sequence"/>
</dbReference>
<evidence type="ECO:0000313" key="2">
    <source>
        <dbReference type="Proteomes" id="UP000253551"/>
    </source>
</evidence>
<name>A0A367KUR7_RHIST</name>
<keyword evidence="2" id="KW-1185">Reference proteome</keyword>
<comment type="caution">
    <text evidence="1">The sequence shown here is derived from an EMBL/GenBank/DDBJ whole genome shotgun (WGS) entry which is preliminary data.</text>
</comment>
<dbReference type="EMBL" id="PJQM01000267">
    <property type="protein sequence ID" value="RCI05941.1"/>
    <property type="molecule type" value="Genomic_DNA"/>
</dbReference>
<reference evidence="1 2" key="1">
    <citation type="journal article" date="2018" name="G3 (Bethesda)">
        <title>Phylogenetic and Phylogenomic Definition of Rhizopus Species.</title>
        <authorList>
            <person name="Gryganskyi A.P."/>
            <person name="Golan J."/>
            <person name="Dolatabadi S."/>
            <person name="Mondo S."/>
            <person name="Robb S."/>
            <person name="Idnurm A."/>
            <person name="Muszewska A."/>
            <person name="Steczkiewicz K."/>
            <person name="Masonjones S."/>
            <person name="Liao H.L."/>
            <person name="Gajdeczka M.T."/>
            <person name="Anike F."/>
            <person name="Vuek A."/>
            <person name="Anishchenko I.M."/>
            <person name="Voigt K."/>
            <person name="de Hoog G.S."/>
            <person name="Smith M.E."/>
            <person name="Heitman J."/>
            <person name="Vilgalys R."/>
            <person name="Stajich J.E."/>
        </authorList>
    </citation>
    <scope>NUCLEOTIDE SEQUENCE [LARGE SCALE GENOMIC DNA]</scope>
    <source>
        <strain evidence="1 2">LSU 92-RS-03</strain>
    </source>
</reference>
<dbReference type="AlphaFoldDB" id="A0A367KUR7"/>
<organism evidence="1 2">
    <name type="scientific">Rhizopus stolonifer</name>
    <name type="common">Rhizopus nigricans</name>
    <dbReference type="NCBI Taxonomy" id="4846"/>
    <lineage>
        <taxon>Eukaryota</taxon>
        <taxon>Fungi</taxon>
        <taxon>Fungi incertae sedis</taxon>
        <taxon>Mucoromycota</taxon>
        <taxon>Mucoromycotina</taxon>
        <taxon>Mucoromycetes</taxon>
        <taxon>Mucorales</taxon>
        <taxon>Mucorineae</taxon>
        <taxon>Rhizopodaceae</taxon>
        <taxon>Rhizopus</taxon>
    </lineage>
</organism>
<dbReference type="OrthoDB" id="2267458at2759"/>
<sequence length="132" mass="15245">MDVMNQQLDLFGFNDTKNKNQKDIDIDNSVYQLLTMYLTSDNLDLPQPKGRHEPTVPYVVQTRHWLGEGPLDIVSQNTLQNSRKPLVKMEPVKVTKTRRSKSVSFNETVTVIQEIPKEEEEHFFDALEAITV</sequence>
<accession>A0A367KUR7</accession>
<gene>
    <name evidence="1" type="ORF">CU098_011167</name>
</gene>
<protein>
    <submittedName>
        <fullName evidence="1">Uncharacterized protein</fullName>
    </submittedName>
</protein>
<proteinExistence type="predicted"/>